<organism evidence="1 2">
    <name type="scientific">Engystomops pustulosus</name>
    <name type="common">Tungara frog</name>
    <name type="synonym">Physalaemus pustulosus</name>
    <dbReference type="NCBI Taxonomy" id="76066"/>
    <lineage>
        <taxon>Eukaryota</taxon>
        <taxon>Metazoa</taxon>
        <taxon>Chordata</taxon>
        <taxon>Craniata</taxon>
        <taxon>Vertebrata</taxon>
        <taxon>Euteleostomi</taxon>
        <taxon>Amphibia</taxon>
        <taxon>Batrachia</taxon>
        <taxon>Anura</taxon>
        <taxon>Neobatrachia</taxon>
        <taxon>Hyloidea</taxon>
        <taxon>Leptodactylidae</taxon>
        <taxon>Leiuperinae</taxon>
        <taxon>Engystomops</taxon>
    </lineage>
</organism>
<name>A0AAV6ZVU1_ENGPU</name>
<dbReference type="EMBL" id="WNYA01000055">
    <property type="protein sequence ID" value="KAG8550433.1"/>
    <property type="molecule type" value="Genomic_DNA"/>
</dbReference>
<reference evidence="1" key="1">
    <citation type="thesis" date="2020" institute="ProQuest LLC" country="789 East Eisenhower Parkway, Ann Arbor, MI, USA">
        <title>Comparative Genomics and Chromosome Evolution.</title>
        <authorList>
            <person name="Mudd A.B."/>
        </authorList>
    </citation>
    <scope>NUCLEOTIDE SEQUENCE</scope>
    <source>
        <strain evidence="1">237g6f4</strain>
        <tissue evidence="1">Blood</tissue>
    </source>
</reference>
<evidence type="ECO:0000313" key="2">
    <source>
        <dbReference type="Proteomes" id="UP000824782"/>
    </source>
</evidence>
<evidence type="ECO:0000313" key="1">
    <source>
        <dbReference type="EMBL" id="KAG8550433.1"/>
    </source>
</evidence>
<evidence type="ECO:0008006" key="3">
    <source>
        <dbReference type="Google" id="ProtNLM"/>
    </source>
</evidence>
<dbReference type="AlphaFoldDB" id="A0AAV6ZVU1"/>
<protein>
    <recommendedName>
        <fullName evidence="3">Galectin</fullName>
    </recommendedName>
</protein>
<sequence>MFHARPLQLSFEELEREPIQLDCRISFSEDFRISGMVVKGRELQVGKPWREENTLSMVTDGKFWGWGDQVKDLLFQGTWGEESKGCLQITES</sequence>
<dbReference type="Proteomes" id="UP000824782">
    <property type="component" value="Unassembled WGS sequence"/>
</dbReference>
<comment type="caution">
    <text evidence="1">The sequence shown here is derived from an EMBL/GenBank/DDBJ whole genome shotgun (WGS) entry which is preliminary data.</text>
</comment>
<proteinExistence type="predicted"/>
<gene>
    <name evidence="1" type="ORF">GDO81_025883</name>
</gene>
<accession>A0AAV6ZVU1</accession>
<keyword evidence="2" id="KW-1185">Reference proteome</keyword>